<protein>
    <recommendedName>
        <fullName evidence="1">methylmalonate-semialdehyde dehydrogenase (CoA acylating)</fullName>
        <ecNumber evidence="1">1.2.1.27</ecNumber>
    </recommendedName>
</protein>
<dbReference type="PANTHER" id="PTHR43866">
    <property type="entry name" value="MALONATE-SEMIALDEHYDE DEHYDROGENASE"/>
    <property type="match status" value="1"/>
</dbReference>
<name>A0A2T5G9V9_HYDSH</name>
<dbReference type="InterPro" id="IPR016163">
    <property type="entry name" value="Ald_DH_C"/>
</dbReference>
<dbReference type="GO" id="GO:0004491">
    <property type="term" value="F:methylmalonate-semialdehyde dehydrogenase (acylating, NAD) activity"/>
    <property type="evidence" value="ECO:0007669"/>
    <property type="project" value="UniProtKB-EC"/>
</dbReference>
<keyword evidence="3" id="KW-0520">NAD</keyword>
<evidence type="ECO:0000313" key="5">
    <source>
        <dbReference type="EMBL" id="PTQ52976.1"/>
    </source>
</evidence>
<dbReference type="Gene3D" id="3.40.309.10">
    <property type="entry name" value="Aldehyde Dehydrogenase, Chain A, domain 2"/>
    <property type="match status" value="1"/>
</dbReference>
<dbReference type="GO" id="GO:0006210">
    <property type="term" value="P:thymine catabolic process"/>
    <property type="evidence" value="ECO:0007669"/>
    <property type="project" value="TreeGrafter"/>
</dbReference>
<dbReference type="AlphaFoldDB" id="A0A2T5G9V9"/>
<feature type="domain" description="Aldehyde dehydrogenase" evidence="4">
    <location>
        <begin position="18"/>
        <end position="481"/>
    </location>
</feature>
<evidence type="ECO:0000256" key="1">
    <source>
        <dbReference type="ARBA" id="ARBA00013048"/>
    </source>
</evidence>
<dbReference type="EC" id="1.2.1.27" evidence="1"/>
<dbReference type="InterPro" id="IPR015590">
    <property type="entry name" value="Aldehyde_DH_dom"/>
</dbReference>
<dbReference type="InterPro" id="IPR016161">
    <property type="entry name" value="Ald_DH/histidinol_DH"/>
</dbReference>
<sequence>MTMVQEKTVLKNFIGGRWVDAEATGTAPVYNPATGEVIAETPLSTAADVARAVEAAKAAYERWRKVPVIKRARLLYAYLERLRREREALARMITTEHGKSLADALAEVDRGIESVEHATAAPTLMMGDALAEVAEGLEQTTYRYPLGVVASITPFNFPAMIPLWVIPWAVVTGNALILKPSEQTPMTTLRLVELLHEVGLPDGVVNVVNGAKEAVDALLAHPDIVAVNFTGSQKTAAYVYETAARYGKRVQAFSGAKNHAVVLEDAVLAPTIDGILRAAFGNGGQRCMATSVVVAVEGIADDLVERLADGARKLKVGSGFEEGVELTPLIREEHRRRVLSYIEEGEKQARLVVDGREAMSRFPRGFYLGATVFDRVTPEMRLWQEEIFGPVLSVVRVRDLDEAIAVTNRSRYANGAILYTQSGKAARRFREEIDAGMVGINVNIPLPVAFFPFGGHKDSFYGVIGENGKDIVQFFTRKKTVSSRWF</sequence>
<dbReference type="PANTHER" id="PTHR43866:SF4">
    <property type="entry name" value="MALONATE-SEMIALDEHYDE DEHYDROGENASE"/>
    <property type="match status" value="1"/>
</dbReference>
<dbReference type="Pfam" id="PF00171">
    <property type="entry name" value="Aldedh"/>
    <property type="match status" value="1"/>
</dbReference>
<keyword evidence="2" id="KW-0560">Oxidoreductase</keyword>
<comment type="caution">
    <text evidence="5">The sequence shown here is derived from an EMBL/GenBank/DDBJ whole genome shotgun (WGS) entry which is preliminary data.</text>
</comment>
<dbReference type="FunFam" id="3.40.605.10:FF:000003">
    <property type="entry name" value="Methylmalonate-semialdehyde dehydrogenase [acylating]"/>
    <property type="match status" value="1"/>
</dbReference>
<dbReference type="FunFam" id="3.40.309.10:FF:000002">
    <property type="entry name" value="Methylmalonate-semialdehyde dehydrogenase (Acylating)"/>
    <property type="match status" value="1"/>
</dbReference>
<evidence type="ECO:0000259" key="4">
    <source>
        <dbReference type="Pfam" id="PF00171"/>
    </source>
</evidence>
<organism evidence="5 6">
    <name type="scientific">Hydrogenibacillus schlegelii</name>
    <name type="common">Bacillus schlegelii</name>
    <dbReference type="NCBI Taxonomy" id="1484"/>
    <lineage>
        <taxon>Bacteria</taxon>
        <taxon>Bacillati</taxon>
        <taxon>Bacillota</taxon>
        <taxon>Bacilli</taxon>
        <taxon>Bacillales</taxon>
        <taxon>Bacillales Family X. Incertae Sedis</taxon>
        <taxon>Hydrogenibacillus</taxon>
    </lineage>
</organism>
<dbReference type="Gene3D" id="3.40.605.10">
    <property type="entry name" value="Aldehyde Dehydrogenase, Chain A, domain 1"/>
    <property type="match status" value="1"/>
</dbReference>
<dbReference type="InterPro" id="IPR016162">
    <property type="entry name" value="Ald_DH_N"/>
</dbReference>
<dbReference type="RefSeq" id="WP_220677381.1">
    <property type="nucleotide sequence ID" value="NZ_PEBV01000018.1"/>
</dbReference>
<dbReference type="EMBL" id="PEBV01000018">
    <property type="protein sequence ID" value="PTQ52976.1"/>
    <property type="molecule type" value="Genomic_DNA"/>
</dbReference>
<dbReference type="SUPFAM" id="SSF53720">
    <property type="entry name" value="ALDH-like"/>
    <property type="match status" value="1"/>
</dbReference>
<dbReference type="CDD" id="cd07085">
    <property type="entry name" value="ALDH_F6_MMSDH"/>
    <property type="match status" value="1"/>
</dbReference>
<dbReference type="PROSITE" id="PS00070">
    <property type="entry name" value="ALDEHYDE_DEHYDR_CYS"/>
    <property type="match status" value="1"/>
</dbReference>
<dbReference type="Proteomes" id="UP000244180">
    <property type="component" value="Unassembled WGS sequence"/>
</dbReference>
<dbReference type="GO" id="GO:0006574">
    <property type="term" value="P:L-valine catabolic process"/>
    <property type="evidence" value="ECO:0007669"/>
    <property type="project" value="TreeGrafter"/>
</dbReference>
<proteinExistence type="predicted"/>
<evidence type="ECO:0000313" key="6">
    <source>
        <dbReference type="Proteomes" id="UP000244180"/>
    </source>
</evidence>
<dbReference type="InterPro" id="IPR016160">
    <property type="entry name" value="Ald_DH_CS_CYS"/>
</dbReference>
<dbReference type="NCBIfam" id="TIGR01722">
    <property type="entry name" value="MMSDH"/>
    <property type="match status" value="1"/>
</dbReference>
<gene>
    <name evidence="5" type="ORF">HSCHL_2164</name>
</gene>
<evidence type="ECO:0000256" key="3">
    <source>
        <dbReference type="ARBA" id="ARBA00023027"/>
    </source>
</evidence>
<dbReference type="InterPro" id="IPR010061">
    <property type="entry name" value="MeMal-semiAld_DH"/>
</dbReference>
<evidence type="ECO:0000256" key="2">
    <source>
        <dbReference type="ARBA" id="ARBA00023002"/>
    </source>
</evidence>
<accession>A0A2T5G9V9</accession>
<reference evidence="5 6" key="1">
    <citation type="submission" date="2017-08" db="EMBL/GenBank/DDBJ databases">
        <title>Burning lignite coal seam in the remote Altai Mountains harbors a hydrogen-driven thermophilic microbial community.</title>
        <authorList>
            <person name="Kadnikov V.V."/>
            <person name="Mardanov A.V."/>
            <person name="Ivasenko D."/>
            <person name="Beletsky A.V."/>
            <person name="Karnachuk O.V."/>
            <person name="Ravin N.V."/>
        </authorList>
    </citation>
    <scope>NUCLEOTIDE SEQUENCE [LARGE SCALE GENOMIC DNA]</scope>
    <source>
        <strain evidence="5">AL33</strain>
    </source>
</reference>